<keyword evidence="2" id="KW-0472">Membrane</keyword>
<keyword evidence="4" id="KW-1185">Reference proteome</keyword>
<protein>
    <submittedName>
        <fullName evidence="3">Uncharacterized protein</fullName>
    </submittedName>
</protein>
<keyword evidence="2" id="KW-0812">Transmembrane</keyword>
<accession>A0A7W8JW42</accession>
<feature type="region of interest" description="Disordered" evidence="1">
    <location>
        <begin position="140"/>
        <end position="160"/>
    </location>
</feature>
<name>A0A7W8JW42_9DEIO</name>
<comment type="caution">
    <text evidence="3">The sequence shown here is derived from an EMBL/GenBank/DDBJ whole genome shotgun (WGS) entry which is preliminary data.</text>
</comment>
<sequence length="160" mass="18662">MTGREANSKPDHPLRHDCYMTNGRVGFISFLDLSDFVAIGLAFYLSGQIANKVIPNPTMRLLFIIVCTVVTWFVNFAIKKRLYPYPKFIEFFLNWWLNGIDSYVPDIDTHTVPLIVTREMTIGHSLDQIEKKVAQEMASRRRLERRTRRVRKAKTKEQSP</sequence>
<dbReference type="Proteomes" id="UP000552709">
    <property type="component" value="Unassembled WGS sequence"/>
</dbReference>
<keyword evidence="2" id="KW-1133">Transmembrane helix</keyword>
<evidence type="ECO:0000313" key="3">
    <source>
        <dbReference type="EMBL" id="MBB5364342.1"/>
    </source>
</evidence>
<proteinExistence type="predicted"/>
<feature type="transmembrane region" description="Helical" evidence="2">
    <location>
        <begin position="58"/>
        <end position="78"/>
    </location>
</feature>
<reference evidence="3 4" key="1">
    <citation type="submission" date="2020-08" db="EMBL/GenBank/DDBJ databases">
        <title>Genomic Encyclopedia of Type Strains, Phase IV (KMG-IV): sequencing the most valuable type-strain genomes for metagenomic binning, comparative biology and taxonomic classification.</title>
        <authorList>
            <person name="Goeker M."/>
        </authorList>
    </citation>
    <scope>NUCLEOTIDE SEQUENCE [LARGE SCALE GENOMIC DNA]</scope>
    <source>
        <strain evidence="3 4">DSM 27939</strain>
    </source>
</reference>
<evidence type="ECO:0000256" key="1">
    <source>
        <dbReference type="SAM" id="MobiDB-lite"/>
    </source>
</evidence>
<evidence type="ECO:0000313" key="4">
    <source>
        <dbReference type="Proteomes" id="UP000552709"/>
    </source>
</evidence>
<feature type="transmembrane region" description="Helical" evidence="2">
    <location>
        <begin position="25"/>
        <end position="46"/>
    </location>
</feature>
<evidence type="ECO:0000256" key="2">
    <source>
        <dbReference type="SAM" id="Phobius"/>
    </source>
</evidence>
<dbReference type="RefSeq" id="WP_184134669.1">
    <property type="nucleotide sequence ID" value="NZ_JACHFL010000010.1"/>
</dbReference>
<gene>
    <name evidence="3" type="ORF">HNQ08_003454</name>
</gene>
<dbReference type="EMBL" id="JACHFL010000010">
    <property type="protein sequence ID" value="MBB5364342.1"/>
    <property type="molecule type" value="Genomic_DNA"/>
</dbReference>
<organism evidence="3 4">
    <name type="scientific">Deinococcus humi</name>
    <dbReference type="NCBI Taxonomy" id="662880"/>
    <lineage>
        <taxon>Bacteria</taxon>
        <taxon>Thermotogati</taxon>
        <taxon>Deinococcota</taxon>
        <taxon>Deinococci</taxon>
        <taxon>Deinococcales</taxon>
        <taxon>Deinococcaceae</taxon>
        <taxon>Deinococcus</taxon>
    </lineage>
</organism>
<dbReference type="AlphaFoldDB" id="A0A7W8JW42"/>
<feature type="compositionally biased region" description="Basic residues" evidence="1">
    <location>
        <begin position="142"/>
        <end position="154"/>
    </location>
</feature>